<proteinExistence type="predicted"/>
<organism evidence="1 2">
    <name type="scientific">Pedobacter nyackensis</name>
    <dbReference type="NCBI Taxonomy" id="475255"/>
    <lineage>
        <taxon>Bacteria</taxon>
        <taxon>Pseudomonadati</taxon>
        <taxon>Bacteroidota</taxon>
        <taxon>Sphingobacteriia</taxon>
        <taxon>Sphingobacteriales</taxon>
        <taxon>Sphingobacteriaceae</taxon>
        <taxon>Pedobacter</taxon>
    </lineage>
</organism>
<name>A0A1W2DRW3_9SPHI</name>
<dbReference type="EMBL" id="FWYB01000008">
    <property type="protein sequence ID" value="SMD00197.1"/>
    <property type="molecule type" value="Genomic_DNA"/>
</dbReference>
<accession>A0A1W2DRW3</accession>
<gene>
    <name evidence="1" type="ORF">SAMN04488101_1089</name>
</gene>
<keyword evidence="2" id="KW-1185">Reference proteome</keyword>
<sequence length="52" mass="5626">MRSKRFIFTLVAVFGTVILMNGCGKKGCPEGMHEETIAGGQIICVPDDLGKR</sequence>
<protein>
    <submittedName>
        <fullName evidence="1">Uncharacterized protein</fullName>
    </submittedName>
</protein>
<dbReference type="Proteomes" id="UP000192678">
    <property type="component" value="Unassembled WGS sequence"/>
</dbReference>
<evidence type="ECO:0000313" key="1">
    <source>
        <dbReference type="EMBL" id="SMD00197.1"/>
    </source>
</evidence>
<dbReference type="AlphaFoldDB" id="A0A1W2DRW3"/>
<evidence type="ECO:0000313" key="2">
    <source>
        <dbReference type="Proteomes" id="UP000192678"/>
    </source>
</evidence>
<reference evidence="1 2" key="1">
    <citation type="submission" date="2017-04" db="EMBL/GenBank/DDBJ databases">
        <authorList>
            <person name="Afonso C.L."/>
            <person name="Miller P.J."/>
            <person name="Scott M.A."/>
            <person name="Spackman E."/>
            <person name="Goraichik I."/>
            <person name="Dimitrov K.M."/>
            <person name="Suarez D.L."/>
            <person name="Swayne D.E."/>
        </authorList>
    </citation>
    <scope>NUCLEOTIDE SEQUENCE [LARGE SCALE GENOMIC DNA]</scope>
    <source>
        <strain evidence="1 2">DSM 19625</strain>
    </source>
</reference>
<dbReference type="STRING" id="475255.SAMN04488101_1089"/>